<dbReference type="EMBL" id="BJYE01000034">
    <property type="protein sequence ID" value="GEN57619.1"/>
    <property type="molecule type" value="Genomic_DNA"/>
</dbReference>
<dbReference type="Gene3D" id="3.40.50.1820">
    <property type="entry name" value="alpha/beta hydrolase"/>
    <property type="match status" value="1"/>
</dbReference>
<evidence type="ECO:0000313" key="2">
    <source>
        <dbReference type="Proteomes" id="UP000321400"/>
    </source>
</evidence>
<dbReference type="RefSeq" id="WP_089803218.1">
    <property type="nucleotide sequence ID" value="NZ_BJYE01000034.1"/>
</dbReference>
<name>A0A511X3T8_9BACI</name>
<reference evidence="1 2" key="1">
    <citation type="submission" date="2019-07" db="EMBL/GenBank/DDBJ databases">
        <title>Whole genome shotgun sequence of Halolactibacillus alkaliphilus NBRC 103919.</title>
        <authorList>
            <person name="Hosoyama A."/>
            <person name="Uohara A."/>
            <person name="Ohji S."/>
            <person name="Ichikawa N."/>
        </authorList>
    </citation>
    <scope>NUCLEOTIDE SEQUENCE [LARGE SCALE GENOMIC DNA]</scope>
    <source>
        <strain evidence="1 2">NBRC 103919</strain>
    </source>
</reference>
<dbReference type="PANTHER" id="PTHR48098:SF1">
    <property type="entry name" value="DIACYLGLYCEROL ACYLTRANSFERASE_MYCOLYLTRANSFERASE AG85A"/>
    <property type="match status" value="1"/>
</dbReference>
<dbReference type="InterPro" id="IPR050583">
    <property type="entry name" value="Mycobacterial_A85_antigen"/>
</dbReference>
<keyword evidence="2" id="KW-1185">Reference proteome</keyword>
<dbReference type="Pfam" id="PF00756">
    <property type="entry name" value="Esterase"/>
    <property type="match status" value="1"/>
</dbReference>
<dbReference type="OrthoDB" id="9803578at2"/>
<dbReference type="InterPro" id="IPR000801">
    <property type="entry name" value="Esterase-like"/>
</dbReference>
<dbReference type="InterPro" id="IPR029058">
    <property type="entry name" value="AB_hydrolase_fold"/>
</dbReference>
<dbReference type="Proteomes" id="UP000321400">
    <property type="component" value="Unassembled WGS sequence"/>
</dbReference>
<comment type="caution">
    <text evidence="1">The sequence shown here is derived from an EMBL/GenBank/DDBJ whole genome shotgun (WGS) entry which is preliminary data.</text>
</comment>
<dbReference type="PANTHER" id="PTHR48098">
    <property type="entry name" value="ENTEROCHELIN ESTERASE-RELATED"/>
    <property type="match status" value="1"/>
</dbReference>
<dbReference type="GO" id="GO:0016747">
    <property type="term" value="F:acyltransferase activity, transferring groups other than amino-acyl groups"/>
    <property type="evidence" value="ECO:0007669"/>
    <property type="project" value="TreeGrafter"/>
</dbReference>
<organism evidence="1 2">
    <name type="scientific">Halolactibacillus alkaliphilus</name>
    <dbReference type="NCBI Taxonomy" id="442899"/>
    <lineage>
        <taxon>Bacteria</taxon>
        <taxon>Bacillati</taxon>
        <taxon>Bacillota</taxon>
        <taxon>Bacilli</taxon>
        <taxon>Bacillales</taxon>
        <taxon>Bacillaceae</taxon>
        <taxon>Halolactibacillus</taxon>
    </lineage>
</organism>
<sequence length="262" mass="30484">MAQMSCHFYSDVLQKHTAMTVIIPENTKNQFGGANQSTVNRLPVLYLLHGFTDDHTIWSRRTSIERYADEWGMAVVMPDGDHSFYTDMHFGKPFFRFLTEELPEKVAYFFSVSSEPKDTFVAGLSMGGYGAFKWAISKPERFHKAASLSGALDIVRLRKDTVSTDMEVVMNQIFEESDIKETSDDLFYLLEKQLENQVSLPALYLACGKEDFLYEDNQAFANLLEKDSIEREVIFDRGDHEWRYWDRHIEKVMSWMMSERDN</sequence>
<protein>
    <submittedName>
        <fullName evidence="1">Esterase</fullName>
    </submittedName>
</protein>
<evidence type="ECO:0000313" key="1">
    <source>
        <dbReference type="EMBL" id="GEN57619.1"/>
    </source>
</evidence>
<gene>
    <name evidence="1" type="ORF">HAL01_20830</name>
</gene>
<dbReference type="AlphaFoldDB" id="A0A511X3T8"/>
<dbReference type="SUPFAM" id="SSF53474">
    <property type="entry name" value="alpha/beta-Hydrolases"/>
    <property type="match status" value="1"/>
</dbReference>
<proteinExistence type="predicted"/>
<dbReference type="STRING" id="442899.SAMN05720591_13215"/>
<accession>A0A511X3T8</accession>